<dbReference type="AlphaFoldDB" id="A0A1W1V9V1"/>
<name>A0A1W1V9V1_9DEIO</name>
<evidence type="ECO:0000313" key="2">
    <source>
        <dbReference type="Proteomes" id="UP000192582"/>
    </source>
</evidence>
<keyword evidence="2" id="KW-1185">Reference proteome</keyword>
<protein>
    <submittedName>
        <fullName evidence="1">Uncharacterized protein</fullName>
    </submittedName>
</protein>
<organism evidence="1 2">
    <name type="scientific">Deinococcus hopiensis KR-140</name>
    <dbReference type="NCBI Taxonomy" id="695939"/>
    <lineage>
        <taxon>Bacteria</taxon>
        <taxon>Thermotogati</taxon>
        <taxon>Deinococcota</taxon>
        <taxon>Deinococci</taxon>
        <taxon>Deinococcales</taxon>
        <taxon>Deinococcaceae</taxon>
        <taxon>Deinococcus</taxon>
    </lineage>
</organism>
<dbReference type="OrthoDB" id="66344at2"/>
<evidence type="ECO:0000313" key="1">
    <source>
        <dbReference type="EMBL" id="SMB90237.1"/>
    </source>
</evidence>
<dbReference type="EMBL" id="FWWU01000009">
    <property type="protein sequence ID" value="SMB90237.1"/>
    <property type="molecule type" value="Genomic_DNA"/>
</dbReference>
<dbReference type="RefSeq" id="WP_084048311.1">
    <property type="nucleotide sequence ID" value="NZ_FWWU01000009.1"/>
</dbReference>
<reference evidence="1 2" key="1">
    <citation type="submission" date="2017-04" db="EMBL/GenBank/DDBJ databases">
        <authorList>
            <person name="Afonso C.L."/>
            <person name="Miller P.J."/>
            <person name="Scott M.A."/>
            <person name="Spackman E."/>
            <person name="Goraichik I."/>
            <person name="Dimitrov K.M."/>
            <person name="Suarez D.L."/>
            <person name="Swayne D.E."/>
        </authorList>
    </citation>
    <scope>NUCLEOTIDE SEQUENCE [LARGE SCALE GENOMIC DNA]</scope>
    <source>
        <strain evidence="1 2">KR-140</strain>
    </source>
</reference>
<dbReference type="Proteomes" id="UP000192582">
    <property type="component" value="Unassembled WGS sequence"/>
</dbReference>
<accession>A0A1W1V9V1</accession>
<proteinExistence type="predicted"/>
<gene>
    <name evidence="1" type="ORF">SAMN00790413_00693</name>
</gene>
<dbReference type="STRING" id="695939.SAMN00790413_00693"/>
<sequence>MLATACTDTFPERDHSARAVMLTTADFSTSEGGVALRLLPSISGEGGSPLAPLFIPRGDTLTGNLLCG</sequence>